<dbReference type="PANTHER" id="PTHR24291:SF201">
    <property type="entry name" value="CYTOCHROME P450, FAMILY 4, SUBFAMILY B, POLYPEPTIDE 7"/>
    <property type="match status" value="1"/>
</dbReference>
<dbReference type="Pfam" id="PF00067">
    <property type="entry name" value="p450"/>
    <property type="match status" value="1"/>
</dbReference>
<comment type="caution">
    <text evidence="5">The sequence shown here is derived from an EMBL/GenBank/DDBJ whole genome shotgun (WGS) entry which is preliminary data.</text>
</comment>
<feature type="binding site" description="axial binding residue" evidence="2">
    <location>
        <position position="470"/>
    </location>
    <ligand>
        <name>heme</name>
        <dbReference type="ChEBI" id="CHEBI:30413"/>
    </ligand>
    <ligandPart>
        <name>Fe</name>
        <dbReference type="ChEBI" id="CHEBI:18248"/>
    </ligandPart>
</feature>
<dbReference type="PRINTS" id="PR00463">
    <property type="entry name" value="EP450I"/>
</dbReference>
<evidence type="ECO:0000256" key="4">
    <source>
        <dbReference type="SAM" id="Phobius"/>
    </source>
</evidence>
<dbReference type="Gene3D" id="1.10.630.10">
    <property type="entry name" value="Cytochrome P450"/>
    <property type="match status" value="1"/>
</dbReference>
<proteinExistence type="inferred from homology"/>
<dbReference type="InterPro" id="IPR050196">
    <property type="entry name" value="Cytochrome_P450_Monoox"/>
</dbReference>
<evidence type="ECO:0000313" key="6">
    <source>
        <dbReference type="Proteomes" id="UP000828390"/>
    </source>
</evidence>
<dbReference type="GO" id="GO:0004497">
    <property type="term" value="F:monooxygenase activity"/>
    <property type="evidence" value="ECO:0007669"/>
    <property type="project" value="UniProtKB-KW"/>
</dbReference>
<keyword evidence="3" id="KW-0503">Monooxygenase</keyword>
<dbReference type="InterPro" id="IPR036396">
    <property type="entry name" value="Cyt_P450_sf"/>
</dbReference>
<dbReference type="PRINTS" id="PR00385">
    <property type="entry name" value="P450"/>
</dbReference>
<accession>A0A9D4M6Z3</accession>
<evidence type="ECO:0000256" key="3">
    <source>
        <dbReference type="RuleBase" id="RU000461"/>
    </source>
</evidence>
<dbReference type="GO" id="GO:0005506">
    <property type="term" value="F:iron ion binding"/>
    <property type="evidence" value="ECO:0007669"/>
    <property type="project" value="InterPro"/>
</dbReference>
<name>A0A9D4M6Z3_DREPO</name>
<dbReference type="AlphaFoldDB" id="A0A9D4M6Z3"/>
<reference evidence="5" key="2">
    <citation type="submission" date="2020-11" db="EMBL/GenBank/DDBJ databases">
        <authorList>
            <person name="McCartney M.A."/>
            <person name="Auch B."/>
            <person name="Kono T."/>
            <person name="Mallez S."/>
            <person name="Becker A."/>
            <person name="Gohl D.M."/>
            <person name="Silverstein K.A.T."/>
            <person name="Koren S."/>
            <person name="Bechman K.B."/>
            <person name="Herman A."/>
            <person name="Abrahante J.E."/>
            <person name="Garbe J."/>
        </authorList>
    </citation>
    <scope>NUCLEOTIDE SEQUENCE</scope>
    <source>
        <strain evidence="5">Duluth1</strain>
        <tissue evidence="5">Whole animal</tissue>
    </source>
</reference>
<dbReference type="GO" id="GO:0020037">
    <property type="term" value="F:heme binding"/>
    <property type="evidence" value="ECO:0007669"/>
    <property type="project" value="InterPro"/>
</dbReference>
<evidence type="ECO:0000256" key="2">
    <source>
        <dbReference type="PIRSR" id="PIRSR602401-1"/>
    </source>
</evidence>
<sequence length="531" mass="61550">MLTGSTDTTAFLHPHFSSSATLVLQTTLFALLLYLAGKVVKFIRWRIQTDRVFLQQPGPPQRHWLFGSFKNMPDDAHERLDMFIDWCNTYSREKGFVRLWSTFWRPLIVACHPSSMRSILKTAEPKPLNMRSGYRTLRDWLGDGLLISGGEKWARNRRLLTPAFHFDILKPYIHVYNDSAGVFVDKLAQFARTKQEFELFQHVCQCTLDIILRCAFSYEIDVQKDGETHPYVVAVNDLATNNSMRLRRPFLSPDIIFYRTAMGRKYKKDCDYVHSVAEDIIQKRRETLKKLGSTEHRKYLDFLDILLTAKDDNGLGLSDLDIRNEVDTFLFEGHDTTASAISWILYSLAEHPECQARCQEEIDALLGDRDNLEWSDLPHLEYLTMCIKEGMRMYCPVAIVARVTTKDLKMADITVPPGINVMINIWMLHHNEEVWGPDHWEFKPERFSKENCAKMDPYQFVPFSGGPRNCIGQNFAMNEEKVVLAKLLHNFRFQLVPGFKVRRRLAAVMRAENGIMMTVERRKPHGGETDV</sequence>
<dbReference type="CDD" id="cd20659">
    <property type="entry name" value="CYP4B_4F-like"/>
    <property type="match status" value="1"/>
</dbReference>
<dbReference type="GO" id="GO:0016705">
    <property type="term" value="F:oxidoreductase activity, acting on paired donors, with incorporation or reduction of molecular oxygen"/>
    <property type="evidence" value="ECO:0007669"/>
    <property type="project" value="InterPro"/>
</dbReference>
<keyword evidence="4" id="KW-1133">Transmembrane helix</keyword>
<dbReference type="PROSITE" id="PS00086">
    <property type="entry name" value="CYTOCHROME_P450"/>
    <property type="match status" value="1"/>
</dbReference>
<keyword evidence="2 3" id="KW-0349">Heme</keyword>
<gene>
    <name evidence="5" type="ORF">DPMN_035140</name>
</gene>
<dbReference type="OrthoDB" id="1470350at2759"/>
<reference evidence="5" key="1">
    <citation type="journal article" date="2019" name="bioRxiv">
        <title>The Genome of the Zebra Mussel, Dreissena polymorpha: A Resource for Invasive Species Research.</title>
        <authorList>
            <person name="McCartney M.A."/>
            <person name="Auch B."/>
            <person name="Kono T."/>
            <person name="Mallez S."/>
            <person name="Zhang Y."/>
            <person name="Obille A."/>
            <person name="Becker A."/>
            <person name="Abrahante J.E."/>
            <person name="Garbe J."/>
            <person name="Badalamenti J.P."/>
            <person name="Herman A."/>
            <person name="Mangelson H."/>
            <person name="Liachko I."/>
            <person name="Sullivan S."/>
            <person name="Sone E.D."/>
            <person name="Koren S."/>
            <person name="Silverstein K.A.T."/>
            <person name="Beckman K.B."/>
            <person name="Gohl D.M."/>
        </authorList>
    </citation>
    <scope>NUCLEOTIDE SEQUENCE</scope>
    <source>
        <strain evidence="5">Duluth1</strain>
        <tissue evidence="5">Whole animal</tissue>
    </source>
</reference>
<comment type="cofactor">
    <cofactor evidence="2">
        <name>heme</name>
        <dbReference type="ChEBI" id="CHEBI:30413"/>
    </cofactor>
</comment>
<dbReference type="InterPro" id="IPR001128">
    <property type="entry name" value="Cyt_P450"/>
</dbReference>
<dbReference type="Proteomes" id="UP000828390">
    <property type="component" value="Unassembled WGS sequence"/>
</dbReference>
<evidence type="ECO:0008006" key="7">
    <source>
        <dbReference type="Google" id="ProtNLM"/>
    </source>
</evidence>
<keyword evidence="2 3" id="KW-0479">Metal-binding</keyword>
<dbReference type="EMBL" id="JAIWYP010000002">
    <property type="protein sequence ID" value="KAH3871925.1"/>
    <property type="molecule type" value="Genomic_DNA"/>
</dbReference>
<comment type="similarity">
    <text evidence="1 3">Belongs to the cytochrome P450 family.</text>
</comment>
<keyword evidence="3" id="KW-0560">Oxidoreductase</keyword>
<dbReference type="InterPro" id="IPR002401">
    <property type="entry name" value="Cyt_P450_E_grp-I"/>
</dbReference>
<dbReference type="SUPFAM" id="SSF48264">
    <property type="entry name" value="Cytochrome P450"/>
    <property type="match status" value="1"/>
</dbReference>
<feature type="transmembrane region" description="Helical" evidence="4">
    <location>
        <begin position="16"/>
        <end position="36"/>
    </location>
</feature>
<evidence type="ECO:0000313" key="5">
    <source>
        <dbReference type="EMBL" id="KAH3871925.1"/>
    </source>
</evidence>
<dbReference type="PANTHER" id="PTHR24291">
    <property type="entry name" value="CYTOCHROME P450 FAMILY 4"/>
    <property type="match status" value="1"/>
</dbReference>
<organism evidence="5 6">
    <name type="scientific">Dreissena polymorpha</name>
    <name type="common">Zebra mussel</name>
    <name type="synonym">Mytilus polymorpha</name>
    <dbReference type="NCBI Taxonomy" id="45954"/>
    <lineage>
        <taxon>Eukaryota</taxon>
        <taxon>Metazoa</taxon>
        <taxon>Spiralia</taxon>
        <taxon>Lophotrochozoa</taxon>
        <taxon>Mollusca</taxon>
        <taxon>Bivalvia</taxon>
        <taxon>Autobranchia</taxon>
        <taxon>Heteroconchia</taxon>
        <taxon>Euheterodonta</taxon>
        <taxon>Imparidentia</taxon>
        <taxon>Neoheterodontei</taxon>
        <taxon>Myida</taxon>
        <taxon>Dreissenoidea</taxon>
        <taxon>Dreissenidae</taxon>
        <taxon>Dreissena</taxon>
    </lineage>
</organism>
<evidence type="ECO:0000256" key="1">
    <source>
        <dbReference type="ARBA" id="ARBA00010617"/>
    </source>
</evidence>
<keyword evidence="6" id="KW-1185">Reference proteome</keyword>
<protein>
    <recommendedName>
        <fullName evidence="7">Cytochrome P450</fullName>
    </recommendedName>
</protein>
<dbReference type="InterPro" id="IPR017972">
    <property type="entry name" value="Cyt_P450_CS"/>
</dbReference>
<keyword evidence="4" id="KW-0472">Membrane</keyword>
<keyword evidence="2 3" id="KW-0408">Iron</keyword>
<keyword evidence="4" id="KW-0812">Transmembrane</keyword>